<comment type="caution">
    <text evidence="2">The sequence shown here is derived from an EMBL/GenBank/DDBJ whole genome shotgun (WGS) entry which is preliminary data.</text>
</comment>
<evidence type="ECO:0000256" key="1">
    <source>
        <dbReference type="SAM" id="Phobius"/>
    </source>
</evidence>
<keyword evidence="1" id="KW-1133">Transmembrane helix</keyword>
<dbReference type="EMBL" id="JAACJP010000047">
    <property type="protein sequence ID" value="KAF5371367.1"/>
    <property type="molecule type" value="Genomic_DNA"/>
</dbReference>
<gene>
    <name evidence="2" type="ORF">D9615_009669</name>
</gene>
<feature type="transmembrane region" description="Helical" evidence="1">
    <location>
        <begin position="27"/>
        <end position="45"/>
    </location>
</feature>
<keyword evidence="1" id="KW-0812">Transmembrane</keyword>
<sequence length="236" mass="26586">MGTNAKETVIDATGQHRSHHRLTLKGFELLALAATFMAAVQAQVMSTTLGLTREQETPALRAVNALFLSGFIFSLMSAFLAFLTSRWFQRLSPEECAYLEVTFERAIQRQHASHRRCSSSRLADPREPNIERGERALSITSDVERDDKSSFIMWLFHEYLAYSLWEPMTLLIIGVGCMILGLLILAWAEHALAVAIVLTAACVFVMPFPLGVFLIRQKRSRRLAIIDLLGKMQGDW</sequence>
<dbReference type="AlphaFoldDB" id="A0A8H5GUN5"/>
<dbReference type="OrthoDB" id="3152367at2759"/>
<protein>
    <submittedName>
        <fullName evidence="2">Uncharacterized protein</fullName>
    </submittedName>
</protein>
<name>A0A8H5GUN5_9AGAR</name>
<evidence type="ECO:0000313" key="3">
    <source>
        <dbReference type="Proteomes" id="UP000565441"/>
    </source>
</evidence>
<keyword evidence="1" id="KW-0472">Membrane</keyword>
<proteinExistence type="predicted"/>
<evidence type="ECO:0000313" key="2">
    <source>
        <dbReference type="EMBL" id="KAF5371367.1"/>
    </source>
</evidence>
<organism evidence="2 3">
    <name type="scientific">Tricholomella constricta</name>
    <dbReference type="NCBI Taxonomy" id="117010"/>
    <lineage>
        <taxon>Eukaryota</taxon>
        <taxon>Fungi</taxon>
        <taxon>Dikarya</taxon>
        <taxon>Basidiomycota</taxon>
        <taxon>Agaricomycotina</taxon>
        <taxon>Agaricomycetes</taxon>
        <taxon>Agaricomycetidae</taxon>
        <taxon>Agaricales</taxon>
        <taxon>Tricholomatineae</taxon>
        <taxon>Lyophyllaceae</taxon>
        <taxon>Tricholomella</taxon>
    </lineage>
</organism>
<dbReference type="Proteomes" id="UP000565441">
    <property type="component" value="Unassembled WGS sequence"/>
</dbReference>
<feature type="transmembrane region" description="Helical" evidence="1">
    <location>
        <begin position="65"/>
        <end position="83"/>
    </location>
</feature>
<accession>A0A8H5GUN5</accession>
<reference evidence="2 3" key="1">
    <citation type="journal article" date="2020" name="ISME J.">
        <title>Uncovering the hidden diversity of litter-decomposition mechanisms in mushroom-forming fungi.</title>
        <authorList>
            <person name="Floudas D."/>
            <person name="Bentzer J."/>
            <person name="Ahren D."/>
            <person name="Johansson T."/>
            <person name="Persson P."/>
            <person name="Tunlid A."/>
        </authorList>
    </citation>
    <scope>NUCLEOTIDE SEQUENCE [LARGE SCALE GENOMIC DNA]</scope>
    <source>
        <strain evidence="2 3">CBS 661.87</strain>
    </source>
</reference>
<keyword evidence="3" id="KW-1185">Reference proteome</keyword>
<feature type="transmembrane region" description="Helical" evidence="1">
    <location>
        <begin position="194"/>
        <end position="215"/>
    </location>
</feature>
<feature type="transmembrane region" description="Helical" evidence="1">
    <location>
        <begin position="168"/>
        <end position="188"/>
    </location>
</feature>